<dbReference type="VEuPathDB" id="AmoebaDB:EIN_168890"/>
<evidence type="ECO:0000313" key="2">
    <source>
        <dbReference type="Proteomes" id="UP000014680"/>
    </source>
</evidence>
<evidence type="ECO:0000313" key="1">
    <source>
        <dbReference type="EMBL" id="ELP84484.1"/>
    </source>
</evidence>
<dbReference type="AlphaFoldDB" id="A0A0A1TVK5"/>
<dbReference type="EMBL" id="KB207112">
    <property type="protein sequence ID" value="ELP84484.1"/>
    <property type="molecule type" value="Genomic_DNA"/>
</dbReference>
<protein>
    <submittedName>
        <fullName evidence="1">Uncharacterized protein</fullName>
    </submittedName>
</protein>
<name>A0A0A1TVK5_ENTIV</name>
<organism evidence="1 2">
    <name type="scientific">Entamoeba invadens IP1</name>
    <dbReference type="NCBI Taxonomy" id="370355"/>
    <lineage>
        <taxon>Eukaryota</taxon>
        <taxon>Amoebozoa</taxon>
        <taxon>Evosea</taxon>
        <taxon>Archamoebae</taxon>
        <taxon>Mastigamoebida</taxon>
        <taxon>Entamoebidae</taxon>
        <taxon>Entamoeba</taxon>
    </lineage>
</organism>
<keyword evidence="2" id="KW-1185">Reference proteome</keyword>
<dbReference type="RefSeq" id="XP_004183830.1">
    <property type="nucleotide sequence ID" value="XM_004183782.1"/>
</dbReference>
<reference evidence="1 2" key="1">
    <citation type="submission" date="2012-10" db="EMBL/GenBank/DDBJ databases">
        <authorList>
            <person name="Zafar N."/>
            <person name="Inman J."/>
            <person name="Hall N."/>
            <person name="Lorenzi H."/>
            <person name="Caler E."/>
        </authorList>
    </citation>
    <scope>NUCLEOTIDE SEQUENCE [LARGE SCALE GENOMIC DNA]</scope>
    <source>
        <strain evidence="1 2">IP1</strain>
    </source>
</reference>
<proteinExistence type="predicted"/>
<accession>A0A0A1TVK5</accession>
<dbReference type="Proteomes" id="UP000014680">
    <property type="component" value="Unassembled WGS sequence"/>
</dbReference>
<gene>
    <name evidence="1" type="ORF">EIN_168890</name>
</gene>
<dbReference type="GeneID" id="14883677"/>
<sequence length="263" mass="29683">MEEIVNEVLEILKRFDTEKEDISFCVEQTIRCCEIVLTNKKTGESVKLQYPLMKCVLEPLVKDLVIKFDTLKSMSQNSEETMNVRNNFFGTRFDVVEISSFCKNNIKTTLFLAKENVMFSLFIFNDNQPCVDLKLIRFVEESIKSSYVDPYIFQDGCLISLGDFPCIGGIVFDISGSNFDSLKEVFSLAIQNYIGVSLNGPLIDKTCNSILSVINVSTNQQFVEECNMLLGSHPESTLRGLVSVASCRAELKKKQIKGKKSLI</sequence>
<dbReference type="KEGG" id="eiv:EIN_168890"/>